<dbReference type="Gene3D" id="3.30.70.1320">
    <property type="entry name" value="Multidrug efflux transporter AcrB pore domain like"/>
    <property type="match status" value="1"/>
</dbReference>
<feature type="transmembrane region" description="Helical" evidence="1">
    <location>
        <begin position="531"/>
        <end position="549"/>
    </location>
</feature>
<name>D6SRZ0_9BACT</name>
<dbReference type="GO" id="GO:0042910">
    <property type="term" value="F:xenobiotic transmembrane transporter activity"/>
    <property type="evidence" value="ECO:0007669"/>
    <property type="project" value="TreeGrafter"/>
</dbReference>
<feature type="transmembrane region" description="Helical" evidence="1">
    <location>
        <begin position="468"/>
        <end position="491"/>
    </location>
</feature>
<organism evidence="2 3">
    <name type="scientific">Desulfonatronospira thiodismutans ASO3-1</name>
    <dbReference type="NCBI Taxonomy" id="555779"/>
    <lineage>
        <taxon>Bacteria</taxon>
        <taxon>Pseudomonadati</taxon>
        <taxon>Thermodesulfobacteriota</taxon>
        <taxon>Desulfovibrionia</taxon>
        <taxon>Desulfovibrionales</taxon>
        <taxon>Desulfonatronovibrionaceae</taxon>
        <taxon>Desulfonatronospira</taxon>
    </lineage>
</organism>
<dbReference type="eggNOG" id="COG0841">
    <property type="taxonomic scope" value="Bacteria"/>
</dbReference>
<keyword evidence="3" id="KW-1185">Reference proteome</keyword>
<accession>D6SRZ0</accession>
<keyword evidence="1" id="KW-1133">Transmembrane helix</keyword>
<evidence type="ECO:0000256" key="1">
    <source>
        <dbReference type="SAM" id="Phobius"/>
    </source>
</evidence>
<feature type="transmembrane region" description="Helical" evidence="1">
    <location>
        <begin position="392"/>
        <end position="417"/>
    </location>
</feature>
<feature type="transmembrane region" description="Helical" evidence="1">
    <location>
        <begin position="438"/>
        <end position="456"/>
    </location>
</feature>
<protein>
    <submittedName>
        <fullName evidence="2">Acriflavin resistance protein</fullName>
    </submittedName>
</protein>
<dbReference type="Pfam" id="PF00873">
    <property type="entry name" value="ACR_tran"/>
    <property type="match status" value="1"/>
</dbReference>
<dbReference type="PRINTS" id="PR00702">
    <property type="entry name" value="ACRIFLAVINRP"/>
</dbReference>
<feature type="transmembrane region" description="Helical" evidence="1">
    <location>
        <begin position="340"/>
        <end position="358"/>
    </location>
</feature>
<feature type="transmembrane region" description="Helical" evidence="1">
    <location>
        <begin position="962"/>
        <end position="981"/>
    </location>
</feature>
<dbReference type="GO" id="GO:0005886">
    <property type="term" value="C:plasma membrane"/>
    <property type="evidence" value="ECO:0007669"/>
    <property type="project" value="TreeGrafter"/>
</dbReference>
<dbReference type="Gene3D" id="1.20.1640.10">
    <property type="entry name" value="Multidrug efflux transporter AcrB transmembrane domain"/>
    <property type="match status" value="2"/>
</dbReference>
<dbReference type="PANTHER" id="PTHR32063">
    <property type="match status" value="1"/>
</dbReference>
<dbReference type="SUPFAM" id="SSF82866">
    <property type="entry name" value="Multidrug efflux transporter AcrB transmembrane domain"/>
    <property type="match status" value="2"/>
</dbReference>
<dbReference type="PANTHER" id="PTHR32063:SF18">
    <property type="entry name" value="CATION EFFLUX SYSTEM PROTEIN"/>
    <property type="match status" value="1"/>
</dbReference>
<proteinExistence type="predicted"/>
<dbReference type="EMBL" id="ACJN02000003">
    <property type="protein sequence ID" value="EFI33456.1"/>
    <property type="molecule type" value="Genomic_DNA"/>
</dbReference>
<dbReference type="Gene3D" id="3.30.70.1440">
    <property type="entry name" value="Multidrug efflux transporter AcrB pore domain"/>
    <property type="match status" value="1"/>
</dbReference>
<evidence type="ECO:0000313" key="3">
    <source>
        <dbReference type="Proteomes" id="UP000005496"/>
    </source>
</evidence>
<dbReference type="SUPFAM" id="SSF82693">
    <property type="entry name" value="Multidrug efflux transporter AcrB pore domain, PN1, PN2, PC1 and PC2 subdomains"/>
    <property type="match status" value="2"/>
</dbReference>
<dbReference type="Proteomes" id="UP000005496">
    <property type="component" value="Unassembled WGS sequence"/>
</dbReference>
<comment type="caution">
    <text evidence="2">The sequence shown here is derived from an EMBL/GenBank/DDBJ whole genome shotgun (WGS) entry which is preliminary data.</text>
</comment>
<keyword evidence="1" id="KW-0812">Transmembrane</keyword>
<dbReference type="InterPro" id="IPR001036">
    <property type="entry name" value="Acrflvin-R"/>
</dbReference>
<feature type="transmembrane region" description="Helical" evidence="1">
    <location>
        <begin position="987"/>
        <end position="1011"/>
    </location>
</feature>
<gene>
    <name evidence="2" type="ORF">Dthio_PD0790</name>
</gene>
<evidence type="ECO:0000313" key="2">
    <source>
        <dbReference type="EMBL" id="EFI33456.1"/>
    </source>
</evidence>
<keyword evidence="1" id="KW-0472">Membrane</keyword>
<feature type="transmembrane region" description="Helical" evidence="1">
    <location>
        <begin position="365"/>
        <end position="386"/>
    </location>
</feature>
<feature type="transmembrane region" description="Helical" evidence="1">
    <location>
        <begin position="911"/>
        <end position="934"/>
    </location>
</feature>
<dbReference type="Gene3D" id="3.30.2090.10">
    <property type="entry name" value="Multidrug efflux transporter AcrB TolC docking domain, DN and DC subdomains"/>
    <property type="match status" value="2"/>
</dbReference>
<dbReference type="InterPro" id="IPR027463">
    <property type="entry name" value="AcrB_DN_DC_subdom"/>
</dbReference>
<feature type="transmembrane region" description="Helical" evidence="1">
    <location>
        <begin position="887"/>
        <end position="905"/>
    </location>
</feature>
<dbReference type="AlphaFoldDB" id="D6SRZ0"/>
<sequence length="1021" mass="113274">MMNIAELAITKKSFFLFLTLVLSIAGVIAYFSMGKLEDPEFTIKTAVIITPYPGASPTEVENEVSDHVEKAVMRLDQLDYVQTESRPGVSIAHVHLKEDIPADEVPQHWDRLRHRIADIRPDLPPGAGEPEIIDDFGDVYGVLIALTGEDYSYSELLDYAEMIQKELLLADEVARVEIWGQQQETVFVDISRARLAELDLSMNQVMGFLESSSMAADAGKADLGRERVRFVLGGQFESVQDIRELELGYARHPELESMIQLGDIAEVRRGYLDPPATLIRHDGQKALAIGVSTVSGGNVVHMGQQVQDALESLQDRLPVGVQTDFVAFQADKVTEAINTFMLNLLQAVTIVILLLLVFMGIRSGLIIGSGLLLTILVTFTLMLALGMDMDRVSLGALIISLGMIVDNAIVVTEGMLVKIQTGTRRLQAAVESVRETGWPLLGATLVAVFAFMPIVLASDDTGEYTRGLFLVIAISLISSWILAMTLTPLWCHMFLRRGKAQGQEPSDPYAGRIYQLYRRLLHLCLRRKKSLLAGMALLFVLAVMGFYLVDKTFFPPSTRPQLKLDYWLPEGTRIHSTSQDLQKVEEDILKHPGVESVTSFIGEGAPRFYLAMEPHMPNPSFGQVIVNLYRASDLDEVKEYARGYLEENYPHAQPRVRKFPMGPPVEFSVEVRFSGPDAQVLRGLARQAEDIMYNDPDSREVRSDWRQMVKTYDLDYSQSRGIRFGVTREDAARAVKLNFDGLQAGLYREGDRMLPIILRPPEESRQRLEDMFALDVRPMGETRGAPLGQVVSSATLGWEEGVIIRRDRQKTITAQCEADQGGGQALMERIRSDIEAIELPPGYRMQWGGEYEQSRDSQKEVFSGVPISFLFMALAVVALFNTLRQPLIIAMVLPLAMIGVTLGLLATSQPFGFMALLGTLSLSGMLIKNVVVLLDRIDNNLASGEEPYQGLVNASVSRLRPVMMATLSTVMGMTPLLLDIFWLSMAIAIICGLTFASVLTLLVAPVLYALFFGIKTPEGNT</sequence>
<dbReference type="SUPFAM" id="SSF82714">
    <property type="entry name" value="Multidrug efflux transporter AcrB TolC docking domain, DN and DC subdomains"/>
    <property type="match status" value="2"/>
</dbReference>
<dbReference type="Gene3D" id="3.30.70.1430">
    <property type="entry name" value="Multidrug efflux transporter AcrB pore domain"/>
    <property type="match status" value="2"/>
</dbReference>
<feature type="transmembrane region" description="Helical" evidence="1">
    <location>
        <begin position="861"/>
        <end position="880"/>
    </location>
</feature>
<reference evidence="2" key="1">
    <citation type="submission" date="2010-05" db="EMBL/GenBank/DDBJ databases">
        <title>The draft genome of Desulfonatronospira thiodismutans ASO3-1.</title>
        <authorList>
            <consortium name="US DOE Joint Genome Institute (JGI-PGF)"/>
            <person name="Lucas S."/>
            <person name="Copeland A."/>
            <person name="Lapidus A."/>
            <person name="Cheng J.-F."/>
            <person name="Bruce D."/>
            <person name="Goodwin L."/>
            <person name="Pitluck S."/>
            <person name="Chertkov O."/>
            <person name="Brettin T."/>
            <person name="Detter J.C."/>
            <person name="Han C."/>
            <person name="Land M.L."/>
            <person name="Hauser L."/>
            <person name="Kyrpides N."/>
            <person name="Mikhailova N."/>
            <person name="Muyzer G."/>
            <person name="Woyke T."/>
        </authorList>
    </citation>
    <scope>NUCLEOTIDE SEQUENCE [LARGE SCALE GENOMIC DNA]</scope>
    <source>
        <strain evidence="2">ASO3-1</strain>
    </source>
</reference>